<evidence type="ECO:0000256" key="6">
    <source>
        <dbReference type="ARBA" id="ARBA00022833"/>
    </source>
</evidence>
<keyword evidence="1" id="KW-0217">Developmental protein</keyword>
<feature type="domain" description="CUB" evidence="10">
    <location>
        <begin position="152"/>
        <end position="283"/>
    </location>
</feature>
<dbReference type="GO" id="GO:0016787">
    <property type="term" value="F:hydrolase activity"/>
    <property type="evidence" value="ECO:0007669"/>
    <property type="project" value="UniProtKB-KW"/>
</dbReference>
<feature type="disulfide bond" evidence="9">
    <location>
        <begin position="152"/>
        <end position="179"/>
    </location>
</feature>
<dbReference type="InterPro" id="IPR035914">
    <property type="entry name" value="Sperma_CUB_dom_sf"/>
</dbReference>
<dbReference type="InterPro" id="IPR000859">
    <property type="entry name" value="CUB_dom"/>
</dbReference>
<keyword evidence="8" id="KW-0325">Glycoprotein</keyword>
<keyword evidence="3" id="KW-0732">Signal</keyword>
<evidence type="ECO:0000256" key="9">
    <source>
        <dbReference type="PROSITE-ProRule" id="PRU00059"/>
    </source>
</evidence>
<sequence length="424" mass="47696">TDSTNELKGWQIEYEFMRPNQTGCGFITHGLHGIIRSPGAPDNDYGNDLECIWDIQVPPGYVIHMHFKMMDIEKSKDCTNDSLTIYEEHHGRGWSPNQYYYFIFDKSEMHSPYCDISTPPDKKTESNRIRVNFTTNEAVVGRGFELEYKAVCGGVFQLSHGVLTSPHYPSHLPNEDIECEYYIDPEVPEGQTQVVTIAINDVQLSETMVEYRRDPCASDYLQVMDVVRKAVIYTYCPFEKGGEQANLSFSVKGPIGVKLVSNQTYSGGDKKLVRGFKISWALNRCGGEFSLNSVSTGYSTSFYSPGYPLDYHDELDCSWVFKTNEDRVFSVKIKKLDIENEDNCGMDRLEIHNGDNETNASLVGKYCGHSAPSSRIYVMNSKMLVRFVTDHSQSHSGFLMEVTATLGPEAGCGGTLEATGDWNT</sequence>
<dbReference type="Proteomes" id="UP001328107">
    <property type="component" value="Unassembled WGS sequence"/>
</dbReference>
<comment type="caution">
    <text evidence="9">Lacks conserved residue(s) required for the propagation of feature annotation.</text>
</comment>
<dbReference type="Gene3D" id="2.60.120.290">
    <property type="entry name" value="Spermadhesin, CUB domain"/>
    <property type="match status" value="3"/>
</dbReference>
<dbReference type="PANTHER" id="PTHR24251">
    <property type="entry name" value="OVOCHYMASE-RELATED"/>
    <property type="match status" value="1"/>
</dbReference>
<dbReference type="PROSITE" id="PS01180">
    <property type="entry name" value="CUB"/>
    <property type="match status" value="3"/>
</dbReference>
<feature type="domain" description="CUB" evidence="10">
    <location>
        <begin position="24"/>
        <end position="151"/>
    </location>
</feature>
<keyword evidence="2" id="KW-0479">Metal-binding</keyword>
<protein>
    <recommendedName>
        <fullName evidence="10">CUB domain-containing protein</fullName>
    </recommendedName>
</protein>
<keyword evidence="5" id="KW-0378">Hydrolase</keyword>
<dbReference type="Pfam" id="PF00431">
    <property type="entry name" value="CUB"/>
    <property type="match status" value="3"/>
</dbReference>
<evidence type="ECO:0000259" key="10">
    <source>
        <dbReference type="PROSITE" id="PS01180"/>
    </source>
</evidence>
<feature type="non-terminal residue" evidence="11">
    <location>
        <position position="1"/>
    </location>
</feature>
<accession>A0AAN5IBZ1</accession>
<evidence type="ECO:0000256" key="7">
    <source>
        <dbReference type="ARBA" id="ARBA00023157"/>
    </source>
</evidence>
<dbReference type="GO" id="GO:0046872">
    <property type="term" value="F:metal ion binding"/>
    <property type="evidence" value="ECO:0007669"/>
    <property type="project" value="UniProtKB-KW"/>
</dbReference>
<comment type="caution">
    <text evidence="11">The sequence shown here is derived from an EMBL/GenBank/DDBJ whole genome shotgun (WGS) entry which is preliminary data.</text>
</comment>
<evidence type="ECO:0000256" key="3">
    <source>
        <dbReference type="ARBA" id="ARBA00022729"/>
    </source>
</evidence>
<dbReference type="FunFam" id="2.60.120.290:FF:000052">
    <property type="entry name" value="Metalloendopeptidase"/>
    <property type="match status" value="1"/>
</dbReference>
<dbReference type="SUPFAM" id="SSF49854">
    <property type="entry name" value="Spermadhesin, CUB domain"/>
    <property type="match status" value="3"/>
</dbReference>
<organism evidence="11 12">
    <name type="scientific">Pristionchus mayeri</name>
    <dbReference type="NCBI Taxonomy" id="1317129"/>
    <lineage>
        <taxon>Eukaryota</taxon>
        <taxon>Metazoa</taxon>
        <taxon>Ecdysozoa</taxon>
        <taxon>Nematoda</taxon>
        <taxon>Chromadorea</taxon>
        <taxon>Rhabditida</taxon>
        <taxon>Rhabditina</taxon>
        <taxon>Diplogasteromorpha</taxon>
        <taxon>Diplogasteroidea</taxon>
        <taxon>Neodiplogasteridae</taxon>
        <taxon>Pristionchus</taxon>
    </lineage>
</organism>
<evidence type="ECO:0000256" key="5">
    <source>
        <dbReference type="ARBA" id="ARBA00022801"/>
    </source>
</evidence>
<keyword evidence="7 9" id="KW-1015">Disulfide bond</keyword>
<gene>
    <name evidence="11" type="ORF">PMAYCL1PPCAC_29249</name>
</gene>
<dbReference type="SMART" id="SM00042">
    <property type="entry name" value="CUB"/>
    <property type="match status" value="3"/>
</dbReference>
<feature type="disulfide bond" evidence="9">
    <location>
        <begin position="24"/>
        <end position="51"/>
    </location>
</feature>
<keyword evidence="12" id="KW-1185">Reference proteome</keyword>
<evidence type="ECO:0000313" key="12">
    <source>
        <dbReference type="Proteomes" id="UP001328107"/>
    </source>
</evidence>
<name>A0AAN5IBZ1_9BILA</name>
<feature type="non-terminal residue" evidence="11">
    <location>
        <position position="424"/>
    </location>
</feature>
<evidence type="ECO:0000313" key="11">
    <source>
        <dbReference type="EMBL" id="GMR59054.1"/>
    </source>
</evidence>
<keyword evidence="6" id="KW-0862">Zinc</keyword>
<evidence type="ECO:0000256" key="8">
    <source>
        <dbReference type="ARBA" id="ARBA00023180"/>
    </source>
</evidence>
<dbReference type="PANTHER" id="PTHR24251:SF51">
    <property type="entry name" value="CUBILIN-LIKE"/>
    <property type="match status" value="1"/>
</dbReference>
<dbReference type="FunFam" id="2.60.120.290:FF:000003">
    <property type="entry name" value="Neuropilin"/>
    <property type="match status" value="1"/>
</dbReference>
<proteinExistence type="predicted"/>
<dbReference type="GO" id="GO:0030154">
    <property type="term" value="P:cell differentiation"/>
    <property type="evidence" value="ECO:0007669"/>
    <property type="project" value="UniProtKB-ARBA"/>
</dbReference>
<dbReference type="AlphaFoldDB" id="A0AAN5IBZ1"/>
<dbReference type="EMBL" id="BTRK01000006">
    <property type="protein sequence ID" value="GMR59054.1"/>
    <property type="molecule type" value="Genomic_DNA"/>
</dbReference>
<evidence type="ECO:0000256" key="4">
    <source>
        <dbReference type="ARBA" id="ARBA00022737"/>
    </source>
</evidence>
<dbReference type="CDD" id="cd00041">
    <property type="entry name" value="CUB"/>
    <property type="match status" value="3"/>
</dbReference>
<feature type="domain" description="CUB" evidence="10">
    <location>
        <begin position="285"/>
        <end position="405"/>
    </location>
</feature>
<keyword evidence="4" id="KW-0677">Repeat</keyword>
<evidence type="ECO:0000256" key="2">
    <source>
        <dbReference type="ARBA" id="ARBA00022723"/>
    </source>
</evidence>
<evidence type="ECO:0000256" key="1">
    <source>
        <dbReference type="ARBA" id="ARBA00022473"/>
    </source>
</evidence>
<reference evidence="12" key="1">
    <citation type="submission" date="2022-10" db="EMBL/GenBank/DDBJ databases">
        <title>Genome assembly of Pristionchus species.</title>
        <authorList>
            <person name="Yoshida K."/>
            <person name="Sommer R.J."/>
        </authorList>
    </citation>
    <scope>NUCLEOTIDE SEQUENCE [LARGE SCALE GENOMIC DNA]</scope>
    <source>
        <strain evidence="12">RS5460</strain>
    </source>
</reference>